<keyword evidence="3" id="KW-0408">Iron</keyword>
<sequence>MAGGEPTGGASLRLCRLADIPDGQARGFVTGSAADGGTAPRRLLVARRGDRVFAYVNSCPHAGVPLDWQPDRFMSPDGAFLHCATHGARFRVEDGVCVHGPCAGRGLTPVPVGLEDGQVVVTDAGGVPADG</sequence>
<dbReference type="InterPro" id="IPR017941">
    <property type="entry name" value="Rieske_2Fe-2S"/>
</dbReference>
<protein>
    <submittedName>
        <fullName evidence="6">Rieske (2Fe-2S) protein</fullName>
    </submittedName>
</protein>
<dbReference type="RefSeq" id="WP_377359143.1">
    <property type="nucleotide sequence ID" value="NZ_JBHTCM010000010.1"/>
</dbReference>
<evidence type="ECO:0000256" key="4">
    <source>
        <dbReference type="ARBA" id="ARBA00023014"/>
    </source>
</evidence>
<keyword evidence="2" id="KW-0479">Metal-binding</keyword>
<comment type="caution">
    <text evidence="6">The sequence shown here is derived from an EMBL/GenBank/DDBJ whole genome shotgun (WGS) entry which is preliminary data.</text>
</comment>
<dbReference type="Gene3D" id="2.102.10.10">
    <property type="entry name" value="Rieske [2Fe-2S] iron-sulphur domain"/>
    <property type="match status" value="1"/>
</dbReference>
<dbReference type="Proteomes" id="UP001596456">
    <property type="component" value="Unassembled WGS sequence"/>
</dbReference>
<evidence type="ECO:0000259" key="5">
    <source>
        <dbReference type="PROSITE" id="PS51296"/>
    </source>
</evidence>
<dbReference type="Pfam" id="PF00355">
    <property type="entry name" value="Rieske"/>
    <property type="match status" value="1"/>
</dbReference>
<organism evidence="6 7">
    <name type="scientific">Rhodocista pekingensis</name>
    <dbReference type="NCBI Taxonomy" id="201185"/>
    <lineage>
        <taxon>Bacteria</taxon>
        <taxon>Pseudomonadati</taxon>
        <taxon>Pseudomonadota</taxon>
        <taxon>Alphaproteobacteria</taxon>
        <taxon>Rhodospirillales</taxon>
        <taxon>Azospirillaceae</taxon>
        <taxon>Rhodocista</taxon>
    </lineage>
</organism>
<dbReference type="PANTHER" id="PTHR40261">
    <property type="match status" value="1"/>
</dbReference>
<evidence type="ECO:0000256" key="1">
    <source>
        <dbReference type="ARBA" id="ARBA00022714"/>
    </source>
</evidence>
<dbReference type="InterPro" id="IPR036922">
    <property type="entry name" value="Rieske_2Fe-2S_sf"/>
</dbReference>
<evidence type="ECO:0000313" key="6">
    <source>
        <dbReference type="EMBL" id="MFC7333818.1"/>
    </source>
</evidence>
<keyword evidence="1" id="KW-0001">2Fe-2S</keyword>
<evidence type="ECO:0000256" key="2">
    <source>
        <dbReference type="ARBA" id="ARBA00022723"/>
    </source>
</evidence>
<accession>A0ABW2KWV7</accession>
<dbReference type="CDD" id="cd03467">
    <property type="entry name" value="Rieske"/>
    <property type="match status" value="1"/>
</dbReference>
<dbReference type="PANTHER" id="PTHR40261:SF1">
    <property type="entry name" value="RIESKE DOMAIN-CONTAINING PROTEIN"/>
    <property type="match status" value="1"/>
</dbReference>
<name>A0ABW2KWV7_9PROT</name>
<evidence type="ECO:0000256" key="3">
    <source>
        <dbReference type="ARBA" id="ARBA00023004"/>
    </source>
</evidence>
<keyword evidence="4" id="KW-0411">Iron-sulfur</keyword>
<reference evidence="7" key="1">
    <citation type="journal article" date="2019" name="Int. J. Syst. Evol. Microbiol.">
        <title>The Global Catalogue of Microorganisms (GCM) 10K type strain sequencing project: providing services to taxonomists for standard genome sequencing and annotation.</title>
        <authorList>
            <consortium name="The Broad Institute Genomics Platform"/>
            <consortium name="The Broad Institute Genome Sequencing Center for Infectious Disease"/>
            <person name="Wu L."/>
            <person name="Ma J."/>
        </authorList>
    </citation>
    <scope>NUCLEOTIDE SEQUENCE [LARGE SCALE GENOMIC DNA]</scope>
    <source>
        <strain evidence="7">CGMCC 1.16275</strain>
    </source>
</reference>
<keyword evidence="7" id="KW-1185">Reference proteome</keyword>
<gene>
    <name evidence="6" type="ORF">ACFQPS_11650</name>
</gene>
<feature type="domain" description="Rieske" evidence="5">
    <location>
        <begin position="12"/>
        <end position="121"/>
    </location>
</feature>
<dbReference type="SUPFAM" id="SSF50022">
    <property type="entry name" value="ISP domain"/>
    <property type="match status" value="1"/>
</dbReference>
<dbReference type="EMBL" id="JBHTCM010000010">
    <property type="protein sequence ID" value="MFC7333818.1"/>
    <property type="molecule type" value="Genomic_DNA"/>
</dbReference>
<dbReference type="PROSITE" id="PS51296">
    <property type="entry name" value="RIESKE"/>
    <property type="match status" value="1"/>
</dbReference>
<proteinExistence type="predicted"/>
<evidence type="ECO:0000313" key="7">
    <source>
        <dbReference type="Proteomes" id="UP001596456"/>
    </source>
</evidence>